<gene>
    <name evidence="6" type="ORF">J2Z53_002513</name>
</gene>
<dbReference type="InterPro" id="IPR010559">
    <property type="entry name" value="Sig_transdc_His_kin_internal"/>
</dbReference>
<dbReference type="Pfam" id="PF06580">
    <property type="entry name" value="His_kinase"/>
    <property type="match status" value="1"/>
</dbReference>
<dbReference type="SUPFAM" id="SSF55874">
    <property type="entry name" value="ATPase domain of HSP90 chaperone/DNA topoisomerase II/histidine kinase"/>
    <property type="match status" value="1"/>
</dbReference>
<keyword evidence="2" id="KW-0597">Phosphoprotein</keyword>
<evidence type="ECO:0000259" key="5">
    <source>
        <dbReference type="PROSITE" id="PS50885"/>
    </source>
</evidence>
<dbReference type="SUPFAM" id="SSF158472">
    <property type="entry name" value="HAMP domain-like"/>
    <property type="match status" value="1"/>
</dbReference>
<comment type="caution">
    <text evidence="6">The sequence shown here is derived from an EMBL/GenBank/DDBJ whole genome shotgun (WGS) entry which is preliminary data.</text>
</comment>
<evidence type="ECO:0000256" key="3">
    <source>
        <dbReference type="ARBA" id="ARBA00022679"/>
    </source>
</evidence>
<keyword evidence="4" id="KW-1133">Transmembrane helix</keyword>
<dbReference type="SMART" id="SM00304">
    <property type="entry name" value="HAMP"/>
    <property type="match status" value="1"/>
</dbReference>
<dbReference type="PROSITE" id="PS50885">
    <property type="entry name" value="HAMP"/>
    <property type="match status" value="1"/>
</dbReference>
<name>A0ABS4F3Q6_9CLOT</name>
<keyword evidence="3 6" id="KW-0808">Transferase</keyword>
<feature type="transmembrane region" description="Helical" evidence="4">
    <location>
        <begin position="12"/>
        <end position="36"/>
    </location>
</feature>
<dbReference type="Gene3D" id="6.10.340.10">
    <property type="match status" value="1"/>
</dbReference>
<protein>
    <submittedName>
        <fullName evidence="6">Two-component system sensor histidine kinase YesM</fullName>
        <ecNumber evidence="6">2.7.13.3</ecNumber>
    </submittedName>
</protein>
<organism evidence="6 7">
    <name type="scientific">Clostridium moniliforme</name>
    <dbReference type="NCBI Taxonomy" id="39489"/>
    <lineage>
        <taxon>Bacteria</taxon>
        <taxon>Bacillati</taxon>
        <taxon>Bacillota</taxon>
        <taxon>Clostridia</taxon>
        <taxon>Eubacteriales</taxon>
        <taxon>Clostridiaceae</taxon>
        <taxon>Clostridium</taxon>
    </lineage>
</organism>
<dbReference type="GO" id="GO:0004673">
    <property type="term" value="F:protein histidine kinase activity"/>
    <property type="evidence" value="ECO:0007669"/>
    <property type="project" value="UniProtKB-EC"/>
</dbReference>
<evidence type="ECO:0000256" key="4">
    <source>
        <dbReference type="SAM" id="Phobius"/>
    </source>
</evidence>
<evidence type="ECO:0000313" key="7">
    <source>
        <dbReference type="Proteomes" id="UP000783390"/>
    </source>
</evidence>
<reference evidence="6 7" key="1">
    <citation type="submission" date="2021-03" db="EMBL/GenBank/DDBJ databases">
        <title>Genomic Encyclopedia of Type Strains, Phase IV (KMG-IV): sequencing the most valuable type-strain genomes for metagenomic binning, comparative biology and taxonomic classification.</title>
        <authorList>
            <person name="Goeker M."/>
        </authorList>
    </citation>
    <scope>NUCLEOTIDE SEQUENCE [LARGE SCALE GENOMIC DNA]</scope>
    <source>
        <strain evidence="6 7">DSM 3984</strain>
    </source>
</reference>
<feature type="transmembrane region" description="Helical" evidence="4">
    <location>
        <begin position="281"/>
        <end position="300"/>
    </location>
</feature>
<dbReference type="Pfam" id="PF00672">
    <property type="entry name" value="HAMP"/>
    <property type="match status" value="1"/>
</dbReference>
<dbReference type="CDD" id="cd06225">
    <property type="entry name" value="HAMP"/>
    <property type="match status" value="1"/>
</dbReference>
<keyword evidence="4" id="KW-0472">Membrane</keyword>
<dbReference type="EMBL" id="JAGGJZ010000016">
    <property type="protein sequence ID" value="MBP1890885.1"/>
    <property type="molecule type" value="Genomic_DNA"/>
</dbReference>
<dbReference type="RefSeq" id="WP_209797799.1">
    <property type="nucleotide sequence ID" value="NZ_JAGGJZ010000016.1"/>
</dbReference>
<dbReference type="Gene3D" id="3.30.565.10">
    <property type="entry name" value="Histidine kinase-like ATPase, C-terminal domain"/>
    <property type="match status" value="1"/>
</dbReference>
<keyword evidence="4" id="KW-0812">Transmembrane</keyword>
<accession>A0ABS4F3Q6</accession>
<dbReference type="PANTHER" id="PTHR34220">
    <property type="entry name" value="SENSOR HISTIDINE KINASE YPDA"/>
    <property type="match status" value="1"/>
</dbReference>
<dbReference type="InterPro" id="IPR003660">
    <property type="entry name" value="HAMP_dom"/>
</dbReference>
<dbReference type="PANTHER" id="PTHR34220:SF7">
    <property type="entry name" value="SENSOR HISTIDINE KINASE YPDA"/>
    <property type="match status" value="1"/>
</dbReference>
<dbReference type="InterPro" id="IPR036890">
    <property type="entry name" value="HATPase_C_sf"/>
</dbReference>
<comment type="subcellular location">
    <subcellularLocation>
        <location evidence="1">Membrane</location>
    </subcellularLocation>
</comment>
<feature type="domain" description="HAMP" evidence="5">
    <location>
        <begin position="302"/>
        <end position="354"/>
    </location>
</feature>
<dbReference type="EC" id="2.7.13.3" evidence="6"/>
<evidence type="ECO:0000256" key="1">
    <source>
        <dbReference type="ARBA" id="ARBA00004370"/>
    </source>
</evidence>
<evidence type="ECO:0000256" key="2">
    <source>
        <dbReference type="ARBA" id="ARBA00022553"/>
    </source>
</evidence>
<sequence length="566" mass="65498">MSKRYHTFKKKLTLAFILVGVCPLLIFGIYNIIYVYKSTEKEIREFTVSNMETSIRNINKSMIGFRNMVDVVSINKEIIKILNKDNKVKKSERFEDTQKLYSVTSSLISTMPLKMPIHIVDKNGISRYSSTKYYKPIYEDTKEDFYKILNKEPESVHQKIYRRYDQTLGGDVVFILGKAVLDKNKNVVGYVIIEILDKYFDQYINNISFFKETNVYITEFNGNIITDKLNKGDTGKNINKVLNSIEKENLYYSSDISGRFEIISTIPKTSLYGELYKNIKVFIIVFLVTVTLAVIVIYFLSKRISEPIHEISMAMKEVENGNRDVKVEYIGNDELGELCNKFNNMILEINRLIEEDYNKRLLIRQAEFKALKSQVNPHFLYNSLATINWMVKLGEKEKVIKMIDALSKLFRYSCKNNNDTVLIRDEINEIKNYLIIQECRYDGKLKVNLDINKDIENKKIIKLILQPIVENAIIHGLSNKIGDWVLVIKGYIKGSEIIFEIKDNGVGVGNSNHSGEGIGVLNVDERIKIQYGKKYGICNYEEDGFTIFKINIPIEEAKDEESSSSR</sequence>
<keyword evidence="6" id="KW-0418">Kinase</keyword>
<dbReference type="InterPro" id="IPR050640">
    <property type="entry name" value="Bact_2-comp_sensor_kinase"/>
</dbReference>
<evidence type="ECO:0000313" key="6">
    <source>
        <dbReference type="EMBL" id="MBP1890885.1"/>
    </source>
</evidence>
<dbReference type="Proteomes" id="UP000783390">
    <property type="component" value="Unassembled WGS sequence"/>
</dbReference>
<proteinExistence type="predicted"/>
<keyword evidence="7" id="KW-1185">Reference proteome</keyword>